<evidence type="ECO:0000256" key="6">
    <source>
        <dbReference type="ARBA" id="ARBA00022741"/>
    </source>
</evidence>
<feature type="domain" description="ABC transporter" evidence="11">
    <location>
        <begin position="6"/>
        <end position="242"/>
    </location>
</feature>
<dbReference type="FunFam" id="3.40.50.300:FF:000134">
    <property type="entry name" value="Iron-enterobactin ABC transporter ATP-binding protein"/>
    <property type="match status" value="1"/>
</dbReference>
<dbReference type="SUPFAM" id="SSF52540">
    <property type="entry name" value="P-loop containing nucleoside triphosphate hydrolases"/>
    <property type="match status" value="1"/>
</dbReference>
<dbReference type="Proteomes" id="UP000236959">
    <property type="component" value="Unassembled WGS sequence"/>
</dbReference>
<evidence type="ECO:0000256" key="8">
    <source>
        <dbReference type="ARBA" id="ARBA00023004"/>
    </source>
</evidence>
<protein>
    <submittedName>
        <fullName evidence="12">Iron complex transport system ATP-binding protein</fullName>
    </submittedName>
</protein>
<dbReference type="GO" id="GO:0005524">
    <property type="term" value="F:ATP binding"/>
    <property type="evidence" value="ECO:0007669"/>
    <property type="project" value="UniProtKB-KW"/>
</dbReference>
<dbReference type="Pfam" id="PF00005">
    <property type="entry name" value="ABC_tran"/>
    <property type="match status" value="1"/>
</dbReference>
<evidence type="ECO:0000256" key="3">
    <source>
        <dbReference type="ARBA" id="ARBA00022448"/>
    </source>
</evidence>
<dbReference type="InterPro" id="IPR051535">
    <property type="entry name" value="Siderophore_ABC-ATPase"/>
</dbReference>
<dbReference type="InterPro" id="IPR027417">
    <property type="entry name" value="P-loop_NTPase"/>
</dbReference>
<dbReference type="InterPro" id="IPR017871">
    <property type="entry name" value="ABC_transporter-like_CS"/>
</dbReference>
<dbReference type="SMART" id="SM00382">
    <property type="entry name" value="AAA"/>
    <property type="match status" value="1"/>
</dbReference>
<evidence type="ECO:0000256" key="9">
    <source>
        <dbReference type="ARBA" id="ARBA00023065"/>
    </source>
</evidence>
<organism evidence="12 13">
    <name type="scientific">Roseibium marinum</name>
    <dbReference type="NCBI Taxonomy" id="281252"/>
    <lineage>
        <taxon>Bacteria</taxon>
        <taxon>Pseudomonadati</taxon>
        <taxon>Pseudomonadota</taxon>
        <taxon>Alphaproteobacteria</taxon>
        <taxon>Hyphomicrobiales</taxon>
        <taxon>Stappiaceae</taxon>
        <taxon>Roseibium</taxon>
    </lineage>
</organism>
<keyword evidence="7 12" id="KW-0067">ATP-binding</keyword>
<evidence type="ECO:0000256" key="4">
    <source>
        <dbReference type="ARBA" id="ARBA00022475"/>
    </source>
</evidence>
<reference evidence="12 13" key="1">
    <citation type="submission" date="2018-01" db="EMBL/GenBank/DDBJ databases">
        <title>Genomic Encyclopedia of Archaeal and Bacterial Type Strains, Phase II (KMG-II): from individual species to whole genera.</title>
        <authorList>
            <person name="Goeker M."/>
        </authorList>
    </citation>
    <scope>NUCLEOTIDE SEQUENCE [LARGE SCALE GENOMIC DNA]</scope>
    <source>
        <strain evidence="12 13">DSM 17023</strain>
    </source>
</reference>
<comment type="caution">
    <text evidence="12">The sequence shown here is derived from an EMBL/GenBank/DDBJ whole genome shotgun (WGS) entry which is preliminary data.</text>
</comment>
<evidence type="ECO:0000256" key="2">
    <source>
        <dbReference type="ARBA" id="ARBA00005417"/>
    </source>
</evidence>
<keyword evidence="9" id="KW-0406">Ion transport</keyword>
<evidence type="ECO:0000256" key="10">
    <source>
        <dbReference type="ARBA" id="ARBA00023136"/>
    </source>
</evidence>
<dbReference type="InterPro" id="IPR003593">
    <property type="entry name" value="AAA+_ATPase"/>
</dbReference>
<dbReference type="OrthoDB" id="9805601at2"/>
<keyword evidence="5" id="KW-0410">Iron transport</keyword>
<dbReference type="CDD" id="cd03214">
    <property type="entry name" value="ABC_Iron-Siderophores_B12_Hemin"/>
    <property type="match status" value="1"/>
</dbReference>
<accession>A0A2S3UNN7</accession>
<sequence>MPEFMASLSGVTAAYDGTPALGGISLDLPDNRIVAFCGPNGSGKSTALRVMRGLHKVESGEIAVAGRALADWSPKELARQVAMLSQSPQAPSDLTVEDLVMMGRFAHRGRFSGPSAEDVAACGTALRITEMTELKHRSIAQLSGGQLQRAWVAMTLAQNAPRIFLDEPTNHLDVAHAFELLDLIRHLNRAENRSFVIVLHDLNMAMRYADHVVLFKQGEVAASGPTQDVLTEDAVSSVFGISCRILPLEGLERPVIVSWGKNKA</sequence>
<dbReference type="GO" id="GO:0005886">
    <property type="term" value="C:plasma membrane"/>
    <property type="evidence" value="ECO:0007669"/>
    <property type="project" value="UniProtKB-SubCell"/>
</dbReference>
<evidence type="ECO:0000313" key="12">
    <source>
        <dbReference type="EMBL" id="POF29338.1"/>
    </source>
</evidence>
<keyword evidence="6" id="KW-0547">Nucleotide-binding</keyword>
<dbReference type="Gene3D" id="3.40.50.300">
    <property type="entry name" value="P-loop containing nucleotide triphosphate hydrolases"/>
    <property type="match status" value="1"/>
</dbReference>
<keyword evidence="10" id="KW-0472">Membrane</keyword>
<dbReference type="InterPro" id="IPR003439">
    <property type="entry name" value="ABC_transporter-like_ATP-bd"/>
</dbReference>
<evidence type="ECO:0000256" key="5">
    <source>
        <dbReference type="ARBA" id="ARBA00022496"/>
    </source>
</evidence>
<gene>
    <name evidence="12" type="ORF">CLV41_109111</name>
</gene>
<dbReference type="GO" id="GO:0006826">
    <property type="term" value="P:iron ion transport"/>
    <property type="evidence" value="ECO:0007669"/>
    <property type="project" value="UniProtKB-KW"/>
</dbReference>
<dbReference type="PANTHER" id="PTHR42771">
    <property type="entry name" value="IRON(3+)-HYDROXAMATE IMPORT ATP-BINDING PROTEIN FHUC"/>
    <property type="match status" value="1"/>
</dbReference>
<comment type="similarity">
    <text evidence="2">Belongs to the ABC transporter superfamily.</text>
</comment>
<dbReference type="AlphaFoldDB" id="A0A2S3UNN7"/>
<keyword evidence="3" id="KW-0813">Transport</keyword>
<dbReference type="GO" id="GO:0016887">
    <property type="term" value="F:ATP hydrolysis activity"/>
    <property type="evidence" value="ECO:0007669"/>
    <property type="project" value="InterPro"/>
</dbReference>
<proteinExistence type="inferred from homology"/>
<dbReference type="PANTHER" id="PTHR42771:SF2">
    <property type="entry name" value="IRON(3+)-HYDROXAMATE IMPORT ATP-BINDING PROTEIN FHUC"/>
    <property type="match status" value="1"/>
</dbReference>
<dbReference type="PROSITE" id="PS00211">
    <property type="entry name" value="ABC_TRANSPORTER_1"/>
    <property type="match status" value="1"/>
</dbReference>
<comment type="subcellular location">
    <subcellularLocation>
        <location evidence="1">Cell membrane</location>
        <topology evidence="1">Peripheral membrane protein</topology>
    </subcellularLocation>
</comment>
<dbReference type="RefSeq" id="WP_103224018.1">
    <property type="nucleotide sequence ID" value="NZ_PPCN01000009.1"/>
</dbReference>
<evidence type="ECO:0000259" key="11">
    <source>
        <dbReference type="PROSITE" id="PS50893"/>
    </source>
</evidence>
<keyword evidence="8" id="KW-0408">Iron</keyword>
<dbReference type="PROSITE" id="PS50893">
    <property type="entry name" value="ABC_TRANSPORTER_2"/>
    <property type="match status" value="1"/>
</dbReference>
<evidence type="ECO:0000313" key="13">
    <source>
        <dbReference type="Proteomes" id="UP000236959"/>
    </source>
</evidence>
<name>A0A2S3UNN7_9HYPH</name>
<keyword evidence="4" id="KW-1003">Cell membrane</keyword>
<keyword evidence="13" id="KW-1185">Reference proteome</keyword>
<dbReference type="EMBL" id="PPCN01000009">
    <property type="protein sequence ID" value="POF29338.1"/>
    <property type="molecule type" value="Genomic_DNA"/>
</dbReference>
<evidence type="ECO:0000256" key="1">
    <source>
        <dbReference type="ARBA" id="ARBA00004202"/>
    </source>
</evidence>
<evidence type="ECO:0000256" key="7">
    <source>
        <dbReference type="ARBA" id="ARBA00022840"/>
    </source>
</evidence>